<evidence type="ECO:0000313" key="2">
    <source>
        <dbReference type="EMBL" id="PON33748.1"/>
    </source>
</evidence>
<name>A0A2P5AB38_PARAD</name>
<feature type="region of interest" description="Disordered" evidence="1">
    <location>
        <begin position="16"/>
        <end position="42"/>
    </location>
</feature>
<dbReference type="AlphaFoldDB" id="A0A2P5AB38"/>
<evidence type="ECO:0000313" key="3">
    <source>
        <dbReference type="Proteomes" id="UP000237105"/>
    </source>
</evidence>
<dbReference type="EMBL" id="JXTB01000707">
    <property type="protein sequence ID" value="PON33748.1"/>
    <property type="molecule type" value="Genomic_DNA"/>
</dbReference>
<feature type="compositionally biased region" description="Low complexity" evidence="1">
    <location>
        <begin position="16"/>
        <end position="25"/>
    </location>
</feature>
<evidence type="ECO:0000256" key="1">
    <source>
        <dbReference type="SAM" id="MobiDB-lite"/>
    </source>
</evidence>
<accession>A0A2P5AB38</accession>
<reference evidence="3" key="1">
    <citation type="submission" date="2016-06" db="EMBL/GenBank/DDBJ databases">
        <title>Parallel loss of symbiosis genes in relatives of nitrogen-fixing non-legume Parasponia.</title>
        <authorList>
            <person name="Van Velzen R."/>
            <person name="Holmer R."/>
            <person name="Bu F."/>
            <person name="Rutten L."/>
            <person name="Van Zeijl A."/>
            <person name="Liu W."/>
            <person name="Santuari L."/>
            <person name="Cao Q."/>
            <person name="Sharma T."/>
            <person name="Shen D."/>
            <person name="Roswanjaya Y."/>
            <person name="Wardhani T."/>
            <person name="Kalhor M.S."/>
            <person name="Jansen J."/>
            <person name="Van den Hoogen J."/>
            <person name="Gungor B."/>
            <person name="Hartog M."/>
            <person name="Hontelez J."/>
            <person name="Verver J."/>
            <person name="Yang W.-C."/>
            <person name="Schijlen E."/>
            <person name="Repin R."/>
            <person name="Schilthuizen M."/>
            <person name="Schranz E."/>
            <person name="Heidstra R."/>
            <person name="Miyata K."/>
            <person name="Fedorova E."/>
            <person name="Kohlen W."/>
            <person name="Bisseling T."/>
            <person name="Smit S."/>
            <person name="Geurts R."/>
        </authorList>
    </citation>
    <scope>NUCLEOTIDE SEQUENCE [LARGE SCALE GENOMIC DNA]</scope>
    <source>
        <strain evidence="3">cv. WU1-14</strain>
    </source>
</reference>
<gene>
    <name evidence="2" type="ORF">PanWU01x14_350200</name>
</gene>
<dbReference type="OrthoDB" id="10555221at2759"/>
<comment type="caution">
    <text evidence="2">The sequence shown here is derived from an EMBL/GenBank/DDBJ whole genome shotgun (WGS) entry which is preliminary data.</text>
</comment>
<keyword evidence="3" id="KW-1185">Reference proteome</keyword>
<sequence>MGKADVVFGCLVLRPKSSSDISNSKSKYDMHSVSEDEDNPKDRLDGIAPLFGDTIAGMYNLVQLAE</sequence>
<proteinExistence type="predicted"/>
<feature type="compositionally biased region" description="Basic and acidic residues" evidence="1">
    <location>
        <begin position="26"/>
        <end position="42"/>
    </location>
</feature>
<protein>
    <submittedName>
        <fullName evidence="2">Uncharacterized protein</fullName>
    </submittedName>
</protein>
<organism evidence="2 3">
    <name type="scientific">Parasponia andersonii</name>
    <name type="common">Sponia andersonii</name>
    <dbReference type="NCBI Taxonomy" id="3476"/>
    <lineage>
        <taxon>Eukaryota</taxon>
        <taxon>Viridiplantae</taxon>
        <taxon>Streptophyta</taxon>
        <taxon>Embryophyta</taxon>
        <taxon>Tracheophyta</taxon>
        <taxon>Spermatophyta</taxon>
        <taxon>Magnoliopsida</taxon>
        <taxon>eudicotyledons</taxon>
        <taxon>Gunneridae</taxon>
        <taxon>Pentapetalae</taxon>
        <taxon>rosids</taxon>
        <taxon>fabids</taxon>
        <taxon>Rosales</taxon>
        <taxon>Cannabaceae</taxon>
        <taxon>Parasponia</taxon>
    </lineage>
</organism>
<dbReference type="Proteomes" id="UP000237105">
    <property type="component" value="Unassembled WGS sequence"/>
</dbReference>